<dbReference type="RefSeq" id="XP_002950689.1">
    <property type="nucleotide sequence ID" value="XM_002950643.1"/>
</dbReference>
<evidence type="ECO:0000313" key="1">
    <source>
        <dbReference type="EMBL" id="EFJ48435.1"/>
    </source>
</evidence>
<reference evidence="1 2" key="1">
    <citation type="journal article" date="2010" name="Science">
        <title>Genomic analysis of organismal complexity in the multicellular green alga Volvox carteri.</title>
        <authorList>
            <person name="Prochnik S.E."/>
            <person name="Umen J."/>
            <person name="Nedelcu A.M."/>
            <person name="Hallmann A."/>
            <person name="Miller S.M."/>
            <person name="Nishii I."/>
            <person name="Ferris P."/>
            <person name="Kuo A."/>
            <person name="Mitros T."/>
            <person name="Fritz-Laylin L.K."/>
            <person name="Hellsten U."/>
            <person name="Chapman J."/>
            <person name="Simakov O."/>
            <person name="Rensing S.A."/>
            <person name="Terry A."/>
            <person name="Pangilinan J."/>
            <person name="Kapitonov V."/>
            <person name="Jurka J."/>
            <person name="Salamov A."/>
            <person name="Shapiro H."/>
            <person name="Schmutz J."/>
            <person name="Grimwood J."/>
            <person name="Lindquist E."/>
            <person name="Lucas S."/>
            <person name="Grigoriev I.V."/>
            <person name="Schmitt R."/>
            <person name="Kirk D."/>
            <person name="Rokhsar D.S."/>
        </authorList>
    </citation>
    <scope>NUCLEOTIDE SEQUENCE [LARGE SCALE GENOMIC DNA]</scope>
    <source>
        <strain evidence="2">f. Nagariensis / Eve</strain>
    </source>
</reference>
<dbReference type="InParanoid" id="D8TW93"/>
<proteinExistence type="predicted"/>
<organism evidence="2">
    <name type="scientific">Volvox carteri f. nagariensis</name>
    <dbReference type="NCBI Taxonomy" id="3068"/>
    <lineage>
        <taxon>Eukaryota</taxon>
        <taxon>Viridiplantae</taxon>
        <taxon>Chlorophyta</taxon>
        <taxon>core chlorophytes</taxon>
        <taxon>Chlorophyceae</taxon>
        <taxon>CS clade</taxon>
        <taxon>Chlamydomonadales</taxon>
        <taxon>Volvocaceae</taxon>
        <taxon>Volvox</taxon>
    </lineage>
</organism>
<name>D8TW93_VOLCA</name>
<dbReference type="GeneID" id="9617960"/>
<dbReference type="AlphaFoldDB" id="D8TW93"/>
<evidence type="ECO:0000313" key="2">
    <source>
        <dbReference type="Proteomes" id="UP000001058"/>
    </source>
</evidence>
<dbReference type="EMBL" id="GL378340">
    <property type="protein sequence ID" value="EFJ48435.1"/>
    <property type="molecule type" value="Genomic_DNA"/>
</dbReference>
<sequence length="100" mass="10630">MTCFLRTKDAGKGTRLPQLRHMECLLMSPTRRTGKKPPVWQWDYSANTVAAVPGGPVTGKVQVQSHYTSPDPVEVVTAAVGALRVGTPAAVACGHLMSDA</sequence>
<gene>
    <name evidence="1" type="ORF">VOLCADRAFT_91131</name>
</gene>
<keyword evidence="2" id="KW-1185">Reference proteome</keyword>
<dbReference type="KEGG" id="vcn:VOLCADRAFT_91131"/>
<accession>D8TW93</accession>
<protein>
    <submittedName>
        <fullName evidence="1">Uncharacterized protein</fullName>
    </submittedName>
</protein>
<dbReference type="OrthoDB" id="549611at2759"/>
<dbReference type="Proteomes" id="UP000001058">
    <property type="component" value="Unassembled WGS sequence"/>
</dbReference>